<organism evidence="7 8">
    <name type="scientific">Novymonas esmeraldas</name>
    <dbReference type="NCBI Taxonomy" id="1808958"/>
    <lineage>
        <taxon>Eukaryota</taxon>
        <taxon>Discoba</taxon>
        <taxon>Euglenozoa</taxon>
        <taxon>Kinetoplastea</taxon>
        <taxon>Metakinetoplastina</taxon>
        <taxon>Trypanosomatida</taxon>
        <taxon>Trypanosomatidae</taxon>
        <taxon>Novymonas</taxon>
    </lineage>
</organism>
<evidence type="ECO:0000313" key="8">
    <source>
        <dbReference type="Proteomes" id="UP001430356"/>
    </source>
</evidence>
<sequence length="450" mass="51366">MRRTALRRLLNVSGESPDFRAKPGVRNLLLDVQQSPYKEQFKDYWSTPIPFADREYGEKPKLGAPVPARRAATTILVGRNAHIDPEKVRAGEDNDYKVLMMFRESKGQYVKDQFVLPSLPVSMEDASEDWDKVLRRRGVTTQWADLHHRLTAMRALFVQTNLLLIPKEGGVVAEVEGPPGPRRWFLICYQYAKAMRQLMDVLELPMESALAQLMPFRVIATPTTETFRFENLNYVVTLEKLPDVQYTLSTVGERLVWVSPMEALARFNAGIMNMPTPSVIALSELHNECPTFADVARKTNRDVPRLVQPELYHHGQERVATVLLPGDLHHPATSPDDRAAKYVRRFAYEKDFPFGVRAIFDERPATVEEETQALEPHAPALLEEANAMDMVYNTVPYPHAQRTPQEGKTAYPVPQYHFQEGREDEEGLIPLRRDHMGRKPVDIYSALHGK</sequence>
<reference evidence="7 8" key="1">
    <citation type="journal article" date="2021" name="MBio">
        <title>A New Model Trypanosomatid, Novymonas esmeraldas: Genomic Perception of Its 'Candidatus Pandoraea novymonadis' Endosymbiont.</title>
        <authorList>
            <person name="Zakharova A."/>
            <person name="Saura A."/>
            <person name="Butenko A."/>
            <person name="Podesvova L."/>
            <person name="Warmusova S."/>
            <person name="Kostygov A.Y."/>
            <person name="Nenarokova A."/>
            <person name="Lukes J."/>
            <person name="Opperdoes F.R."/>
            <person name="Yurchenko V."/>
        </authorList>
    </citation>
    <scope>NUCLEOTIDE SEQUENCE [LARGE SCALE GENOMIC DNA]</scope>
    <source>
        <strain evidence="7 8">E262AT.01</strain>
    </source>
</reference>
<keyword evidence="4" id="KW-0378">Hydrolase</keyword>
<keyword evidence="6" id="KW-0464">Manganese</keyword>
<dbReference type="Gene3D" id="3.90.79.10">
    <property type="entry name" value="Nucleoside Triphosphate Pyrophosphohydrolase"/>
    <property type="match status" value="1"/>
</dbReference>
<dbReference type="GO" id="GO:0016818">
    <property type="term" value="F:hydrolase activity, acting on acid anhydrides, in phosphorus-containing anhydrides"/>
    <property type="evidence" value="ECO:0007669"/>
    <property type="project" value="InterPro"/>
</dbReference>
<comment type="caution">
    <text evidence="7">The sequence shown here is derived from an EMBL/GenBank/DDBJ whole genome shotgun (WGS) entry which is preliminary data.</text>
</comment>
<comment type="cofactor">
    <cofactor evidence="2">
        <name>Mg(2+)</name>
        <dbReference type="ChEBI" id="CHEBI:18420"/>
    </cofactor>
</comment>
<evidence type="ECO:0000256" key="5">
    <source>
        <dbReference type="ARBA" id="ARBA00022842"/>
    </source>
</evidence>
<protein>
    <submittedName>
        <fullName evidence="7">Uncharacterized protein</fullName>
    </submittedName>
</protein>
<evidence type="ECO:0000256" key="4">
    <source>
        <dbReference type="ARBA" id="ARBA00022801"/>
    </source>
</evidence>
<evidence type="ECO:0000256" key="2">
    <source>
        <dbReference type="ARBA" id="ARBA00001946"/>
    </source>
</evidence>
<proteinExistence type="predicted"/>
<keyword evidence="3" id="KW-0479">Metal-binding</keyword>
<evidence type="ECO:0000313" key="7">
    <source>
        <dbReference type="EMBL" id="KAK7200821.1"/>
    </source>
</evidence>
<name>A0AAW0F4Q4_9TRYP</name>
<gene>
    <name evidence="7" type="ORF">NESM_000140500</name>
</gene>
<dbReference type="GO" id="GO:0005739">
    <property type="term" value="C:mitochondrion"/>
    <property type="evidence" value="ECO:0007669"/>
    <property type="project" value="TreeGrafter"/>
</dbReference>
<evidence type="ECO:0000256" key="3">
    <source>
        <dbReference type="ARBA" id="ARBA00022723"/>
    </source>
</evidence>
<dbReference type="InterPro" id="IPR039121">
    <property type="entry name" value="NUDT19"/>
</dbReference>
<accession>A0AAW0F4Q4</accession>
<dbReference type="PANTHER" id="PTHR12318">
    <property type="entry name" value="TESTOSTERONE-REGULATED PROTEIN RP2"/>
    <property type="match status" value="1"/>
</dbReference>
<dbReference type="GO" id="GO:0046872">
    <property type="term" value="F:metal ion binding"/>
    <property type="evidence" value="ECO:0007669"/>
    <property type="project" value="UniProtKB-KW"/>
</dbReference>
<dbReference type="Proteomes" id="UP001430356">
    <property type="component" value="Unassembled WGS sequence"/>
</dbReference>
<evidence type="ECO:0000256" key="1">
    <source>
        <dbReference type="ARBA" id="ARBA00001936"/>
    </source>
</evidence>
<dbReference type="EMBL" id="JAECZO010000008">
    <property type="protein sequence ID" value="KAK7200821.1"/>
    <property type="molecule type" value="Genomic_DNA"/>
</dbReference>
<keyword evidence="5" id="KW-0460">Magnesium</keyword>
<keyword evidence="8" id="KW-1185">Reference proteome</keyword>
<comment type="cofactor">
    <cofactor evidence="1">
        <name>Mn(2+)</name>
        <dbReference type="ChEBI" id="CHEBI:29035"/>
    </cofactor>
</comment>
<evidence type="ECO:0000256" key="6">
    <source>
        <dbReference type="ARBA" id="ARBA00023211"/>
    </source>
</evidence>
<dbReference type="AlphaFoldDB" id="A0AAW0F4Q4"/>
<dbReference type="PANTHER" id="PTHR12318:SF0">
    <property type="entry name" value="ACYL-COENZYME A DIPHOSPHATASE NUDT19"/>
    <property type="match status" value="1"/>
</dbReference>